<dbReference type="EMBL" id="FTNV01000003">
    <property type="protein sequence ID" value="SIS24633.1"/>
    <property type="molecule type" value="Genomic_DNA"/>
</dbReference>
<sequence>MILVEPMRLDQGNGALQKDQILGGRADRNHEAKFVSAMTNLEKRIDDFRSSVVSSLLSPTDFVDWGAVSREMSQQTRAIADLQDFVDHGNLSYEALASHLSEKPATYPLLLSLLAFNASGSQIEKWGLPERVPTEPTQRQRLAKNLTTIGYSELFTENSRISDQLRVAEIYKDSFKRRFRSGNQFEKSVSGLVKKAVSIANDHCEEQLRSAGTSVLRHSSVARFLDHVIMQGQRPIAGIATVFQQQSGGRQQRELSVTYPTLQRNLRELGMSLVLIADGPGFQDASPRALQALFEGVRFPMTIRQAGDGELVDALLAASTEPEIAPLESAAVDRLIDAALNERGEVNASDLPLGSKEATLAMAKFAEVHRDLSIRMSFDGTHLEWDNREHVQSAINLETSFEPELAVKLFSFLMSADEIEIKNSNGDCDAIVEIDKVAPFPQKLFVKATGNDFDNSLAQAASAKSMEFAHDARFSVLILSEELRAPDLEEHRRMQSLRPVSIIVLSPAQLKKASKSSTPRALFVDELLGQADLSKVSPFVLSNATPSRMFFGREQEAAATLATISTNSVAILGSRRIGKTSLLRRLREDLKDANFSPFFTDCQTVRTWQDFANLAQRDWHVSVPGEFSPNHLTDLVQQLRQRSEDPVVILLDEIDQLLLWDMQHDENSVPEAFFRACRSISQSGAAQFVFTGERVISKKLWDPQSPHWNFCRPIQLTQLPRKDALELLLIPLSGLGIDLPQRSETSELVWRFTSGHPQLVQFLGDRLIRNLEVGRHNTSYSIDADDVMKVAHSFDYAEHYVSTYLGQANSLERAIARSFGAASKKKAQLRDVARSEHADVLEDEFETALRMLQLYGILEVEDNLFKLRADWLPEALTHFGASENASILSTRK</sequence>
<dbReference type="PANTHER" id="PTHR34301:SF8">
    <property type="entry name" value="ATPASE DOMAIN-CONTAINING PROTEIN"/>
    <property type="match status" value="1"/>
</dbReference>
<dbReference type="PANTHER" id="PTHR34301">
    <property type="entry name" value="DNA-BINDING PROTEIN-RELATED"/>
    <property type="match status" value="1"/>
</dbReference>
<protein>
    <submittedName>
        <fullName evidence="3">AAA domain-containing protein</fullName>
    </submittedName>
</protein>
<dbReference type="GO" id="GO:0003677">
    <property type="term" value="F:DNA binding"/>
    <property type="evidence" value="ECO:0007669"/>
    <property type="project" value="InterPro"/>
</dbReference>
<dbReference type="InterPro" id="IPR027417">
    <property type="entry name" value="P-loop_NTPase"/>
</dbReference>
<name>A0A1N7HIM2_9RHOB</name>
<dbReference type="GO" id="GO:0016887">
    <property type="term" value="F:ATP hydrolysis activity"/>
    <property type="evidence" value="ECO:0007669"/>
    <property type="project" value="InterPro"/>
</dbReference>
<dbReference type="GO" id="GO:0009036">
    <property type="term" value="F:type II site-specific deoxyribonuclease activity"/>
    <property type="evidence" value="ECO:0007669"/>
    <property type="project" value="InterPro"/>
</dbReference>
<dbReference type="Pfam" id="PF13401">
    <property type="entry name" value="AAA_22"/>
    <property type="match status" value="1"/>
</dbReference>
<dbReference type="RefSeq" id="WP_083687140.1">
    <property type="nucleotide sequence ID" value="NZ_FOAC01000002.1"/>
</dbReference>
<dbReference type="Pfam" id="PF04556">
    <property type="entry name" value="DpnII"/>
    <property type="match status" value="1"/>
</dbReference>
<evidence type="ECO:0000313" key="3">
    <source>
        <dbReference type="EMBL" id="SIS24633.1"/>
    </source>
</evidence>
<keyword evidence="4" id="KW-1185">Reference proteome</keyword>
<dbReference type="OrthoDB" id="6951663at2"/>
<evidence type="ECO:0000259" key="1">
    <source>
        <dbReference type="Pfam" id="PF04556"/>
    </source>
</evidence>
<reference evidence="3 4" key="1">
    <citation type="submission" date="2017-01" db="EMBL/GenBank/DDBJ databases">
        <authorList>
            <person name="Mah S.A."/>
            <person name="Swanson W.J."/>
            <person name="Moy G.W."/>
            <person name="Vacquier V.D."/>
        </authorList>
    </citation>
    <scope>NUCLEOTIDE SEQUENCE [LARGE SCALE GENOMIC DNA]</scope>
    <source>
        <strain evidence="3 4">DSM 29590</strain>
    </source>
</reference>
<dbReference type="Gene3D" id="3.40.50.300">
    <property type="entry name" value="P-loop containing nucleotide triphosphate hydrolases"/>
    <property type="match status" value="1"/>
</dbReference>
<evidence type="ECO:0000313" key="4">
    <source>
        <dbReference type="Proteomes" id="UP000186019"/>
    </source>
</evidence>
<dbReference type="Proteomes" id="UP000186019">
    <property type="component" value="Unassembled WGS sequence"/>
</dbReference>
<dbReference type="GO" id="GO:0009307">
    <property type="term" value="P:DNA restriction-modification system"/>
    <property type="evidence" value="ECO:0007669"/>
    <property type="project" value="InterPro"/>
</dbReference>
<feature type="domain" description="ORC1/DEAH AAA+ ATPase" evidence="2">
    <location>
        <begin position="567"/>
        <end position="698"/>
    </location>
</feature>
<accession>A0A1N7HIM2</accession>
<evidence type="ECO:0000259" key="2">
    <source>
        <dbReference type="Pfam" id="PF13401"/>
    </source>
</evidence>
<organism evidence="3 4">
    <name type="scientific">Roseovarius nanhaiticus</name>
    <dbReference type="NCBI Taxonomy" id="573024"/>
    <lineage>
        <taxon>Bacteria</taxon>
        <taxon>Pseudomonadati</taxon>
        <taxon>Pseudomonadota</taxon>
        <taxon>Alphaproteobacteria</taxon>
        <taxon>Rhodobacterales</taxon>
        <taxon>Roseobacteraceae</taxon>
        <taxon>Roseovarius</taxon>
    </lineage>
</organism>
<dbReference type="InterPro" id="IPR007637">
    <property type="entry name" value="Restrct_endonuc_II_DpnII-like"/>
</dbReference>
<proteinExistence type="predicted"/>
<feature type="domain" description="Restriction endonuclease type II DpnII-like" evidence="1">
    <location>
        <begin position="46"/>
        <end position="308"/>
    </location>
</feature>
<dbReference type="InterPro" id="IPR049945">
    <property type="entry name" value="AAA_22"/>
</dbReference>
<dbReference type="AlphaFoldDB" id="A0A1N7HIM2"/>
<dbReference type="SUPFAM" id="SSF52540">
    <property type="entry name" value="P-loop containing nucleoside triphosphate hydrolases"/>
    <property type="match status" value="1"/>
</dbReference>
<dbReference type="STRING" id="573024.SAMN05216208_2178"/>
<gene>
    <name evidence="3" type="ORF">SAMN05421666_3138</name>
</gene>